<evidence type="ECO:0000313" key="15">
    <source>
        <dbReference type="EMBL" id="CCC69511.1"/>
    </source>
</evidence>
<dbReference type="OMA" id="LSICEFQ"/>
<evidence type="ECO:0000256" key="12">
    <source>
        <dbReference type="ARBA" id="ARBA00031468"/>
    </source>
</evidence>
<proteinExistence type="inferred from homology"/>
<dbReference type="GO" id="GO:0031965">
    <property type="term" value="C:nuclear membrane"/>
    <property type="evidence" value="ECO:0007669"/>
    <property type="project" value="UniProtKB-SubCell"/>
</dbReference>
<dbReference type="HOGENOM" id="CLU_042075_0_0_1"/>
<organism evidence="15 16">
    <name type="scientific">Naumovozyma castellii</name>
    <name type="common">Yeast</name>
    <name type="synonym">Saccharomyces castellii</name>
    <dbReference type="NCBI Taxonomy" id="27288"/>
    <lineage>
        <taxon>Eukaryota</taxon>
        <taxon>Fungi</taxon>
        <taxon>Dikarya</taxon>
        <taxon>Ascomycota</taxon>
        <taxon>Saccharomycotina</taxon>
        <taxon>Saccharomycetes</taxon>
        <taxon>Saccharomycetales</taxon>
        <taxon>Saccharomycetaceae</taxon>
        <taxon>Naumovozyma</taxon>
    </lineage>
</organism>
<dbReference type="Proteomes" id="UP000001640">
    <property type="component" value="Chromosome 3"/>
</dbReference>
<evidence type="ECO:0000256" key="3">
    <source>
        <dbReference type="ARBA" id="ARBA00021601"/>
    </source>
</evidence>
<gene>
    <name evidence="15" type="primary">NCAS0C05210</name>
    <name evidence="15" type="ordered locus">NCAS_0C05210</name>
</gene>
<dbReference type="OrthoDB" id="5311848at2759"/>
<evidence type="ECO:0000256" key="10">
    <source>
        <dbReference type="ARBA" id="ARBA00023180"/>
    </source>
</evidence>
<keyword evidence="6 13" id="KW-0732">Signal</keyword>
<keyword evidence="9 13" id="KW-0472">Membrane</keyword>
<evidence type="ECO:0000256" key="5">
    <source>
        <dbReference type="ARBA" id="ARBA00022692"/>
    </source>
</evidence>
<evidence type="ECO:0000256" key="2">
    <source>
        <dbReference type="ARBA" id="ARBA00010473"/>
    </source>
</evidence>
<feature type="signal peptide" evidence="14">
    <location>
        <begin position="1"/>
        <end position="19"/>
    </location>
</feature>
<keyword evidence="10" id="KW-0325">Glycoprotein</keyword>
<evidence type="ECO:0000256" key="8">
    <source>
        <dbReference type="ARBA" id="ARBA00022989"/>
    </source>
</evidence>
<dbReference type="GO" id="GO:0005789">
    <property type="term" value="C:endoplasmic reticulum membrane"/>
    <property type="evidence" value="ECO:0007669"/>
    <property type="project" value="UniProtKB-SubCell"/>
</dbReference>
<evidence type="ECO:0000256" key="9">
    <source>
        <dbReference type="ARBA" id="ARBA00023136"/>
    </source>
</evidence>
<evidence type="ECO:0000256" key="1">
    <source>
        <dbReference type="ARBA" id="ARBA00003389"/>
    </source>
</evidence>
<dbReference type="GO" id="GO:0000742">
    <property type="term" value="P:karyogamy involved in conjugation with cellular fusion"/>
    <property type="evidence" value="ECO:0007669"/>
    <property type="project" value="UniProtKB-UniRule"/>
</dbReference>
<dbReference type="FunCoup" id="G0VDE9">
    <property type="interactions" value="48"/>
</dbReference>
<evidence type="ECO:0000313" key="16">
    <source>
        <dbReference type="Proteomes" id="UP000001640"/>
    </source>
</evidence>
<feature type="transmembrane region" description="Helical" evidence="13">
    <location>
        <begin position="437"/>
        <end position="459"/>
    </location>
</feature>
<dbReference type="KEGG" id="ncs:NCAS_0C05210"/>
<reference evidence="15 16" key="1">
    <citation type="journal article" date="2011" name="Proc. Natl. Acad. Sci. U.S.A.">
        <title>Evolutionary erosion of yeast sex chromosomes by mating-type switching accidents.</title>
        <authorList>
            <person name="Gordon J.L."/>
            <person name="Armisen D."/>
            <person name="Proux-Wera E."/>
            <person name="Oheigeartaigh S.S."/>
            <person name="Byrne K.P."/>
            <person name="Wolfe K.H."/>
        </authorList>
    </citation>
    <scope>NUCLEOTIDE SEQUENCE [LARGE SCALE GENOMIC DNA]</scope>
    <source>
        <strain evidence="16">ATCC 76901 / BCRC 22586 / CBS 4309 / NBRC 1992 / NRRL Y-12630</strain>
    </source>
</reference>
<accession>G0VDE9</accession>
<evidence type="ECO:0000256" key="7">
    <source>
        <dbReference type="ARBA" id="ARBA00022824"/>
    </source>
</evidence>
<name>G0VDE9_NAUCA</name>
<reference key="2">
    <citation type="submission" date="2011-08" db="EMBL/GenBank/DDBJ databases">
        <title>Genome sequence of Naumovozyma castellii.</title>
        <authorList>
            <person name="Gordon J.L."/>
            <person name="Armisen D."/>
            <person name="Proux-Wera E."/>
            <person name="OhEigeartaigh S.S."/>
            <person name="Byrne K.P."/>
            <person name="Wolfe K.H."/>
        </authorList>
    </citation>
    <scope>NUCLEOTIDE SEQUENCE</scope>
    <source>
        <strain>Type strain:CBS 4309</strain>
    </source>
</reference>
<keyword evidence="16" id="KW-1185">Reference proteome</keyword>
<dbReference type="InterPro" id="IPR007292">
    <property type="entry name" value="Nuclear_fusion_Kar5"/>
</dbReference>
<dbReference type="GeneID" id="96903092"/>
<dbReference type="PANTHER" id="PTHR28012:SF1">
    <property type="entry name" value="NUCLEAR FUSION PROTEIN KAR5"/>
    <property type="match status" value="1"/>
</dbReference>
<keyword evidence="4 13" id="KW-0415">Karyogamy</keyword>
<comment type="function">
    <text evidence="1 13">Required for nuclear membrane fusion during karyogamy.</text>
</comment>
<dbReference type="PANTHER" id="PTHR28012">
    <property type="entry name" value="NUCLEAR FUSION PROTEIN KAR5"/>
    <property type="match status" value="1"/>
</dbReference>
<feature type="transmembrane region" description="Helical" evidence="13">
    <location>
        <begin position="466"/>
        <end position="488"/>
    </location>
</feature>
<evidence type="ECO:0000256" key="13">
    <source>
        <dbReference type="RuleBase" id="RU368082"/>
    </source>
</evidence>
<evidence type="ECO:0000256" key="14">
    <source>
        <dbReference type="SAM" id="SignalP"/>
    </source>
</evidence>
<dbReference type="GO" id="GO:0048288">
    <property type="term" value="P:nuclear membrane fusion involved in karyogamy"/>
    <property type="evidence" value="ECO:0007669"/>
    <property type="project" value="UniProtKB-UniRule"/>
</dbReference>
<evidence type="ECO:0000256" key="6">
    <source>
        <dbReference type="ARBA" id="ARBA00022729"/>
    </source>
</evidence>
<protein>
    <recommendedName>
        <fullName evidence="3 13">Nuclear fusion protein KAR5</fullName>
    </recommendedName>
    <alternativeName>
        <fullName evidence="12 13">Karyogamy protein 5</fullName>
    </alternativeName>
</protein>
<comment type="similarity">
    <text evidence="2 13">Belongs to the KAR5 family.</text>
</comment>
<dbReference type="Pfam" id="PF04163">
    <property type="entry name" value="Tht1"/>
    <property type="match status" value="2"/>
</dbReference>
<keyword evidence="5 13" id="KW-0812">Transmembrane</keyword>
<dbReference type="eggNOG" id="ENOG502QVCQ">
    <property type="taxonomic scope" value="Eukaryota"/>
</dbReference>
<sequence length="521" mass="60638">MIVIRVFLLVSFLVETSHSADLLQLGAQLEERLHLNEKEPEDILNNYNLLKESFPFLESNCVRESLRIFLPLCLTSGTESVDETLRMETAVKLSLCEFKNSRLSHIPEVCINSNGDDDDDDDDMMSLMDCMLEMETSTQWWTTYSGNYQRLPSICFENSLPYEKEQILQMFLNVTDLFGNMNGYLSKQFDDIIKKSEHATDDHLKDMASIFKEYSNDILENNELSKEELRGSFQKFKRDVHSMMSDSKMELQNELEIKDQEILNKVVSFKDIINDISLELDMNNLGLIIDNFKNEHLATWDELNRYSSQAMMVHKGNQAELNNMLATTQENLQVLSQDIVDSKMDTLEIVRDINEVIKDTLIPTIKDELAPELYNVKEQILFDWTMLTETLNGDFVLWNERINDDLEIISKRVSSTIDKLDELESSLSQFSRTFSKLLNTLNIFIGMVRWIANVIYYLVTNKYGWGWCTIMWILWNNSFRCYLTILFSNGLRYSVKSLKWMLLIFAIYIGSKCGSFIISNI</sequence>
<dbReference type="RefSeq" id="XP_003675875.1">
    <property type="nucleotide sequence ID" value="XM_003675827.1"/>
</dbReference>
<keyword evidence="7 13" id="KW-0256">Endoplasmic reticulum</keyword>
<comment type="subcellular location">
    <subcellularLocation>
        <location evidence="13">Endoplasmic reticulum membrane</location>
    </subcellularLocation>
    <subcellularLocation>
        <location evidence="13">Nucleus membrane</location>
    </subcellularLocation>
</comment>
<evidence type="ECO:0000256" key="4">
    <source>
        <dbReference type="ARBA" id="ARBA00022459"/>
    </source>
</evidence>
<feature type="transmembrane region" description="Helical" evidence="13">
    <location>
        <begin position="500"/>
        <end position="518"/>
    </location>
</feature>
<dbReference type="AlphaFoldDB" id="G0VDE9"/>
<keyword evidence="8 13" id="KW-1133">Transmembrane helix</keyword>
<dbReference type="EMBL" id="HE576754">
    <property type="protein sequence ID" value="CCC69511.1"/>
    <property type="molecule type" value="Genomic_DNA"/>
</dbReference>
<evidence type="ECO:0000256" key="11">
    <source>
        <dbReference type="ARBA" id="ARBA00023242"/>
    </source>
</evidence>
<dbReference type="InParanoid" id="G0VDE9"/>
<keyword evidence="11 13" id="KW-0539">Nucleus</keyword>
<feature type="chain" id="PRO_5003411041" description="Nuclear fusion protein KAR5" evidence="14">
    <location>
        <begin position="20"/>
        <end position="521"/>
    </location>
</feature>